<proteinExistence type="predicted"/>
<feature type="region of interest" description="Disordered" evidence="1">
    <location>
        <begin position="1"/>
        <end position="22"/>
    </location>
</feature>
<feature type="region of interest" description="Disordered" evidence="1">
    <location>
        <begin position="360"/>
        <end position="388"/>
    </location>
</feature>
<dbReference type="Proteomes" id="UP000789595">
    <property type="component" value="Unassembled WGS sequence"/>
</dbReference>
<feature type="region of interest" description="Disordered" evidence="1">
    <location>
        <begin position="54"/>
        <end position="78"/>
    </location>
</feature>
<feature type="compositionally biased region" description="Polar residues" evidence="1">
    <location>
        <begin position="58"/>
        <end position="75"/>
    </location>
</feature>
<comment type="caution">
    <text evidence="2">The sequence shown here is derived from an EMBL/GenBank/DDBJ whole genome shotgun (WGS) entry which is preliminary data.</text>
</comment>
<dbReference type="EMBL" id="CAKKNE010000006">
    <property type="protein sequence ID" value="CAH0378800.1"/>
    <property type="molecule type" value="Genomic_DNA"/>
</dbReference>
<dbReference type="AlphaFoldDB" id="A0A8J2T1H8"/>
<name>A0A8J2T1H8_9STRA</name>
<evidence type="ECO:0000256" key="1">
    <source>
        <dbReference type="SAM" id="MobiDB-lite"/>
    </source>
</evidence>
<organism evidence="2 3">
    <name type="scientific">Pelagomonas calceolata</name>
    <dbReference type="NCBI Taxonomy" id="35677"/>
    <lineage>
        <taxon>Eukaryota</taxon>
        <taxon>Sar</taxon>
        <taxon>Stramenopiles</taxon>
        <taxon>Ochrophyta</taxon>
        <taxon>Pelagophyceae</taxon>
        <taxon>Pelagomonadales</taxon>
        <taxon>Pelagomonadaceae</taxon>
        <taxon>Pelagomonas</taxon>
    </lineage>
</organism>
<feature type="region of interest" description="Disordered" evidence="1">
    <location>
        <begin position="105"/>
        <end position="146"/>
    </location>
</feature>
<feature type="compositionally biased region" description="Basic residues" evidence="1">
    <location>
        <begin position="13"/>
        <end position="22"/>
    </location>
</feature>
<sequence>MGNRRRPQGDTRRRAHGCTHRTHGVDFETRDAVSMRRRGQPNDAGVAWVVATPGPKRFSTSRGPKQSPIRQQHQQLKVPMPSDVRALIERKHTTITAVRGDPRRIGRVLGTPVPTERPATAPAGRRPYEAPRSRPQSARPWTTRGGRALIDGKHTTVTAVRYQPRYKPPPIYCRGREVTRDDATYHTAKERLNRSYSRPQTAPVRRRNGGVDHVRTHAQSPLFDIPNTKRPRPRQKLTKEERRFMLANGWPAAGPKDAAVTHWGGDHASRVLPFAAGCGFEAYPDDDASWESETVLERRSRLNAARQTRLSDLCAAITPDKDDSLEARQRRLFQIDVKSRPRSAPPKKDYTIYGPALLDVSDRRTGGSSPQAPTLPQEHTLEYPLRVDLPPPDDRISVII</sequence>
<protein>
    <submittedName>
        <fullName evidence="2">Uncharacterized protein</fullName>
    </submittedName>
</protein>
<keyword evidence="3" id="KW-1185">Reference proteome</keyword>
<evidence type="ECO:0000313" key="3">
    <source>
        <dbReference type="Proteomes" id="UP000789595"/>
    </source>
</evidence>
<accession>A0A8J2T1H8</accession>
<evidence type="ECO:0000313" key="2">
    <source>
        <dbReference type="EMBL" id="CAH0378800.1"/>
    </source>
</evidence>
<reference evidence="2" key="1">
    <citation type="submission" date="2021-11" db="EMBL/GenBank/DDBJ databases">
        <authorList>
            <consortium name="Genoscope - CEA"/>
            <person name="William W."/>
        </authorList>
    </citation>
    <scope>NUCLEOTIDE SEQUENCE</scope>
</reference>
<gene>
    <name evidence="2" type="ORF">PECAL_6P03960</name>
</gene>